<dbReference type="HOGENOM" id="CLU_2645881_0_0_2"/>
<dbReference type="Proteomes" id="UP000005877">
    <property type="component" value="Chromosome"/>
</dbReference>
<feature type="region of interest" description="Disordered" evidence="1">
    <location>
        <begin position="1"/>
        <end position="30"/>
    </location>
</feature>
<name>G7WL39_METH6</name>
<accession>G7WL39</accession>
<sequence>MNDAQAIAEDDVADSEAHQEPGDGDFEQPLKPFQARVKRFMVMSTKRFIARELREVSGMHFVDFEDIRSEVQKDVL</sequence>
<dbReference type="GeneID" id="41009139"/>
<evidence type="ECO:0000313" key="3">
    <source>
        <dbReference type="Proteomes" id="UP000005877"/>
    </source>
</evidence>
<keyword evidence="3" id="KW-1185">Reference proteome</keyword>
<gene>
    <name evidence="2" type="ordered locus">Mhar_0202</name>
</gene>
<proteinExistence type="predicted"/>
<dbReference type="EMBL" id="CP003117">
    <property type="protein sequence ID" value="AET63593.1"/>
    <property type="molecule type" value="Genomic_DNA"/>
</dbReference>
<dbReference type="RefSeq" id="WP_014585781.1">
    <property type="nucleotide sequence ID" value="NC_017527.1"/>
</dbReference>
<evidence type="ECO:0000256" key="1">
    <source>
        <dbReference type="SAM" id="MobiDB-lite"/>
    </source>
</evidence>
<dbReference type="KEGG" id="mhi:Mhar_0202"/>
<reference evidence="2 3" key="1">
    <citation type="journal article" date="2012" name="PLoS ONE">
        <title>The genome characteristics and predicted function of methyl-group oxidation pathway in the obligate aceticlastic methanogens, Methanosaeta spp.</title>
        <authorList>
            <person name="Zhu J."/>
            <person name="Zheng H."/>
            <person name="Ai G."/>
            <person name="Zhang G."/>
            <person name="Liu D."/>
            <person name="Liu X."/>
            <person name="Dong X."/>
        </authorList>
    </citation>
    <scope>NUCLEOTIDE SEQUENCE [LARGE SCALE GENOMIC DNA]</scope>
    <source>
        <strain evidence="2 3">6Ac</strain>
    </source>
</reference>
<protein>
    <submittedName>
        <fullName evidence="2">Uncharacterized protein</fullName>
    </submittedName>
</protein>
<organism evidence="2 3">
    <name type="scientific">Methanothrix harundinacea (strain 6Ac)</name>
    <name type="common">Methanosaeta harundinacea</name>
    <dbReference type="NCBI Taxonomy" id="1110509"/>
    <lineage>
        <taxon>Archaea</taxon>
        <taxon>Methanobacteriati</taxon>
        <taxon>Methanobacteriota</taxon>
        <taxon>Stenosarchaea group</taxon>
        <taxon>Methanomicrobia</taxon>
        <taxon>Methanotrichales</taxon>
        <taxon>Methanotrichaceae</taxon>
        <taxon>Methanothrix</taxon>
    </lineage>
</organism>
<dbReference type="PATRIC" id="fig|1110509.7.peg.227"/>
<dbReference type="AlphaFoldDB" id="G7WL39"/>
<evidence type="ECO:0000313" key="2">
    <source>
        <dbReference type="EMBL" id="AET63593.1"/>
    </source>
</evidence>